<dbReference type="OrthoDB" id="2576082at2759"/>
<keyword evidence="4" id="KW-1185">Reference proteome</keyword>
<evidence type="ECO:0000313" key="4">
    <source>
        <dbReference type="Proteomes" id="UP000307440"/>
    </source>
</evidence>
<keyword evidence="2" id="KW-1133">Transmembrane helix</keyword>
<accession>A0A5C3KLA6</accession>
<dbReference type="EMBL" id="ML210283">
    <property type="protein sequence ID" value="TFK20942.1"/>
    <property type="molecule type" value="Genomic_DNA"/>
</dbReference>
<keyword evidence="2" id="KW-0472">Membrane</keyword>
<name>A0A5C3KLA6_COPMA</name>
<sequence length="517" mass="57199">MAELQLTIEDTSPLLRYSRNLWVPGEAEQDSQTSRYSQSTFFATETRDASMTFTFSGTEVGIYGARRGNHGRYEVTLDGELVTTGEGNASPDAFRAELWKPDQRLEMGRHEVTIRNRPTSADRQWLDVDYLVVKSTIGSVGSKLNVRTIQDTQQQNDSLERFEYIQSDSRWDTDPPSEYNGFLGGTGQILYSFTSTINSEMLLRFKATNHDQNPGYIISSIALNIAFLNSFSLGHAIALYGPTGPSYGGYTVRMNNQQEETFNAKQVTERHQQLLYFASGLNGEIQTLRVTFNGDQDTNSTASRFGVDFANIYQATTGQQSSSSGSGAELGIESTAPSPGLIFGVTFSSGVAFLMILSVVVIILHRRFGYFSFLSALPFLGLVSQPASEKVLPIYNAKSSQRSSVASFTDASEYPFSTSDFYEPSTRTNMSSVWGGRSTPARTEFSSSSSARTRKSKASRQRPRMVPVLHTIQDRSPQSEYGSSSDNESMARAPKRSRPKKDRPPPIQSPKAALTRD</sequence>
<feature type="compositionally biased region" description="Basic residues" evidence="1">
    <location>
        <begin position="452"/>
        <end position="463"/>
    </location>
</feature>
<organism evidence="3 4">
    <name type="scientific">Coprinopsis marcescibilis</name>
    <name type="common">Agaric fungus</name>
    <name type="synonym">Psathyrella marcescibilis</name>
    <dbReference type="NCBI Taxonomy" id="230819"/>
    <lineage>
        <taxon>Eukaryota</taxon>
        <taxon>Fungi</taxon>
        <taxon>Dikarya</taxon>
        <taxon>Basidiomycota</taxon>
        <taxon>Agaricomycotina</taxon>
        <taxon>Agaricomycetes</taxon>
        <taxon>Agaricomycetidae</taxon>
        <taxon>Agaricales</taxon>
        <taxon>Agaricineae</taxon>
        <taxon>Psathyrellaceae</taxon>
        <taxon>Coprinopsis</taxon>
    </lineage>
</organism>
<feature type="transmembrane region" description="Helical" evidence="2">
    <location>
        <begin position="341"/>
        <end position="364"/>
    </location>
</feature>
<dbReference type="Gene3D" id="2.60.120.260">
    <property type="entry name" value="Galactose-binding domain-like"/>
    <property type="match status" value="2"/>
</dbReference>
<evidence type="ECO:0000313" key="3">
    <source>
        <dbReference type="EMBL" id="TFK20942.1"/>
    </source>
</evidence>
<dbReference type="STRING" id="230819.A0A5C3KLA6"/>
<proteinExistence type="predicted"/>
<dbReference type="AlphaFoldDB" id="A0A5C3KLA6"/>
<feature type="compositionally biased region" description="Low complexity" evidence="1">
    <location>
        <begin position="438"/>
        <end position="451"/>
    </location>
</feature>
<evidence type="ECO:0000256" key="2">
    <source>
        <dbReference type="SAM" id="Phobius"/>
    </source>
</evidence>
<feature type="compositionally biased region" description="Polar residues" evidence="1">
    <location>
        <begin position="474"/>
        <end position="488"/>
    </location>
</feature>
<reference evidence="3 4" key="1">
    <citation type="journal article" date="2019" name="Nat. Ecol. Evol.">
        <title>Megaphylogeny resolves global patterns of mushroom evolution.</title>
        <authorList>
            <person name="Varga T."/>
            <person name="Krizsan K."/>
            <person name="Foldi C."/>
            <person name="Dima B."/>
            <person name="Sanchez-Garcia M."/>
            <person name="Sanchez-Ramirez S."/>
            <person name="Szollosi G.J."/>
            <person name="Szarkandi J.G."/>
            <person name="Papp V."/>
            <person name="Albert L."/>
            <person name="Andreopoulos W."/>
            <person name="Angelini C."/>
            <person name="Antonin V."/>
            <person name="Barry K.W."/>
            <person name="Bougher N.L."/>
            <person name="Buchanan P."/>
            <person name="Buyck B."/>
            <person name="Bense V."/>
            <person name="Catcheside P."/>
            <person name="Chovatia M."/>
            <person name="Cooper J."/>
            <person name="Damon W."/>
            <person name="Desjardin D."/>
            <person name="Finy P."/>
            <person name="Geml J."/>
            <person name="Haridas S."/>
            <person name="Hughes K."/>
            <person name="Justo A."/>
            <person name="Karasinski D."/>
            <person name="Kautmanova I."/>
            <person name="Kiss B."/>
            <person name="Kocsube S."/>
            <person name="Kotiranta H."/>
            <person name="LaButti K.M."/>
            <person name="Lechner B.E."/>
            <person name="Liimatainen K."/>
            <person name="Lipzen A."/>
            <person name="Lukacs Z."/>
            <person name="Mihaltcheva S."/>
            <person name="Morgado L.N."/>
            <person name="Niskanen T."/>
            <person name="Noordeloos M.E."/>
            <person name="Ohm R.A."/>
            <person name="Ortiz-Santana B."/>
            <person name="Ovrebo C."/>
            <person name="Racz N."/>
            <person name="Riley R."/>
            <person name="Savchenko A."/>
            <person name="Shiryaev A."/>
            <person name="Soop K."/>
            <person name="Spirin V."/>
            <person name="Szebenyi C."/>
            <person name="Tomsovsky M."/>
            <person name="Tulloss R.E."/>
            <person name="Uehling J."/>
            <person name="Grigoriev I.V."/>
            <person name="Vagvolgyi C."/>
            <person name="Papp T."/>
            <person name="Martin F.M."/>
            <person name="Miettinen O."/>
            <person name="Hibbett D.S."/>
            <person name="Nagy L.G."/>
        </authorList>
    </citation>
    <scope>NUCLEOTIDE SEQUENCE [LARGE SCALE GENOMIC DNA]</scope>
    <source>
        <strain evidence="3 4">CBS 121175</strain>
    </source>
</reference>
<keyword evidence="2" id="KW-0812">Transmembrane</keyword>
<dbReference type="Proteomes" id="UP000307440">
    <property type="component" value="Unassembled WGS sequence"/>
</dbReference>
<gene>
    <name evidence="3" type="ORF">FA15DRAFT_696663</name>
</gene>
<evidence type="ECO:0000256" key="1">
    <source>
        <dbReference type="SAM" id="MobiDB-lite"/>
    </source>
</evidence>
<protein>
    <submittedName>
        <fullName evidence="3">Uncharacterized protein</fullName>
    </submittedName>
</protein>
<feature type="region of interest" description="Disordered" evidence="1">
    <location>
        <begin position="425"/>
        <end position="517"/>
    </location>
</feature>